<keyword evidence="1" id="KW-0812">Transmembrane</keyword>
<keyword evidence="1" id="KW-1133">Transmembrane helix</keyword>
<evidence type="ECO:0000256" key="1">
    <source>
        <dbReference type="SAM" id="Phobius"/>
    </source>
</evidence>
<keyword evidence="1" id="KW-0472">Membrane</keyword>
<name>A0A0F9JIG7_9ZZZZ</name>
<gene>
    <name evidence="2" type="ORF">LCGC14_1451600</name>
</gene>
<sequence length="46" mass="5396">MMFSLCYYLSIVLFWGIPISLGVRFWEVTAIYGLIAAVVWIVNYEF</sequence>
<organism evidence="2">
    <name type="scientific">marine sediment metagenome</name>
    <dbReference type="NCBI Taxonomy" id="412755"/>
    <lineage>
        <taxon>unclassified sequences</taxon>
        <taxon>metagenomes</taxon>
        <taxon>ecological metagenomes</taxon>
    </lineage>
</organism>
<comment type="caution">
    <text evidence="2">The sequence shown here is derived from an EMBL/GenBank/DDBJ whole genome shotgun (WGS) entry which is preliminary data.</text>
</comment>
<proteinExistence type="predicted"/>
<dbReference type="EMBL" id="LAZR01010003">
    <property type="protein sequence ID" value="KKM69363.1"/>
    <property type="molecule type" value="Genomic_DNA"/>
</dbReference>
<reference evidence="2" key="1">
    <citation type="journal article" date="2015" name="Nature">
        <title>Complex archaea that bridge the gap between prokaryotes and eukaryotes.</title>
        <authorList>
            <person name="Spang A."/>
            <person name="Saw J.H."/>
            <person name="Jorgensen S.L."/>
            <person name="Zaremba-Niedzwiedzka K."/>
            <person name="Martijn J."/>
            <person name="Lind A.E."/>
            <person name="van Eijk R."/>
            <person name="Schleper C."/>
            <person name="Guy L."/>
            <person name="Ettema T.J."/>
        </authorList>
    </citation>
    <scope>NUCLEOTIDE SEQUENCE</scope>
</reference>
<protein>
    <submittedName>
        <fullName evidence="2">Uncharacterized protein</fullName>
    </submittedName>
</protein>
<accession>A0A0F9JIG7</accession>
<evidence type="ECO:0000313" key="2">
    <source>
        <dbReference type="EMBL" id="KKM69363.1"/>
    </source>
</evidence>
<feature type="transmembrane region" description="Helical" evidence="1">
    <location>
        <begin position="29"/>
        <end position="45"/>
    </location>
</feature>
<dbReference type="AlphaFoldDB" id="A0A0F9JIG7"/>